<keyword evidence="3" id="KW-1185">Reference proteome</keyword>
<name>A0AAD5MM28_PARTN</name>
<gene>
    <name evidence="2" type="ORF">KIN20_001361</name>
</gene>
<evidence type="ECO:0000313" key="2">
    <source>
        <dbReference type="EMBL" id="KAJ1346544.1"/>
    </source>
</evidence>
<feature type="region of interest" description="Disordered" evidence="1">
    <location>
        <begin position="30"/>
        <end position="65"/>
    </location>
</feature>
<dbReference type="Proteomes" id="UP001196413">
    <property type="component" value="Unassembled WGS sequence"/>
</dbReference>
<accession>A0AAD5MM28</accession>
<comment type="caution">
    <text evidence="2">The sequence shown here is derived from an EMBL/GenBank/DDBJ whole genome shotgun (WGS) entry which is preliminary data.</text>
</comment>
<proteinExistence type="predicted"/>
<evidence type="ECO:0000256" key="1">
    <source>
        <dbReference type="SAM" id="MobiDB-lite"/>
    </source>
</evidence>
<evidence type="ECO:0000313" key="3">
    <source>
        <dbReference type="Proteomes" id="UP001196413"/>
    </source>
</evidence>
<reference evidence="2" key="1">
    <citation type="submission" date="2021-06" db="EMBL/GenBank/DDBJ databases">
        <title>Parelaphostrongylus tenuis whole genome reference sequence.</title>
        <authorList>
            <person name="Garwood T.J."/>
            <person name="Larsen P.A."/>
            <person name="Fountain-Jones N.M."/>
            <person name="Garbe J.R."/>
            <person name="Macchietto M.G."/>
            <person name="Kania S.A."/>
            <person name="Gerhold R.W."/>
            <person name="Richards J.E."/>
            <person name="Wolf T.M."/>
        </authorList>
    </citation>
    <scope>NUCLEOTIDE SEQUENCE</scope>
    <source>
        <strain evidence="2">MNPRO001-30</strain>
        <tissue evidence="2">Meninges</tissue>
    </source>
</reference>
<dbReference type="AlphaFoldDB" id="A0AAD5MM28"/>
<feature type="compositionally biased region" description="Low complexity" evidence="1">
    <location>
        <begin position="35"/>
        <end position="48"/>
    </location>
</feature>
<dbReference type="EMBL" id="JAHQIW010000189">
    <property type="protein sequence ID" value="KAJ1346544.1"/>
    <property type="molecule type" value="Genomic_DNA"/>
</dbReference>
<sequence>MHINLERIYHIVKMREAKFNNWTRPPSAAPVKALQAPSGSQFSAFSGSGHRLDGKTKPSSNNMHTDQGEELLANLTSLPPVVCIEDYKPVCERIREIFRHYTMTDVPNSVIFLMSRNLCCSFLPVAALDQKVSRQGDSSTILVQCELKLQKCRDRNNPDSLSRASRKLRPRWFSE</sequence>
<protein>
    <submittedName>
        <fullName evidence="2">Uncharacterized protein</fullName>
    </submittedName>
</protein>
<organism evidence="2 3">
    <name type="scientific">Parelaphostrongylus tenuis</name>
    <name type="common">Meningeal worm</name>
    <dbReference type="NCBI Taxonomy" id="148309"/>
    <lineage>
        <taxon>Eukaryota</taxon>
        <taxon>Metazoa</taxon>
        <taxon>Ecdysozoa</taxon>
        <taxon>Nematoda</taxon>
        <taxon>Chromadorea</taxon>
        <taxon>Rhabditida</taxon>
        <taxon>Rhabditina</taxon>
        <taxon>Rhabditomorpha</taxon>
        <taxon>Strongyloidea</taxon>
        <taxon>Metastrongylidae</taxon>
        <taxon>Parelaphostrongylus</taxon>
    </lineage>
</organism>